<evidence type="ECO:0000313" key="2">
    <source>
        <dbReference type="Proteomes" id="UP001348641"/>
    </source>
</evidence>
<reference evidence="1 2" key="1">
    <citation type="submission" date="2023-07" db="EMBL/GenBank/DDBJ databases">
        <authorList>
            <person name="Girao M."/>
            <person name="Carvalho M.F."/>
        </authorList>
    </citation>
    <scope>NUCLEOTIDE SEQUENCE [LARGE SCALE GENOMIC DNA]</scope>
    <source>
        <strain evidence="1 2">66/93</strain>
    </source>
</reference>
<proteinExistence type="predicted"/>
<protein>
    <recommendedName>
        <fullName evidence="3">DUF4129 domain-containing protein</fullName>
    </recommendedName>
</protein>
<gene>
    <name evidence="1" type="ORF">Q8A49_15105</name>
</gene>
<evidence type="ECO:0008006" key="3">
    <source>
        <dbReference type="Google" id="ProtNLM"/>
    </source>
</evidence>
<name>A0ABU7KR99_9ACTN</name>
<dbReference type="RefSeq" id="WP_330158892.1">
    <property type="nucleotide sequence ID" value="NZ_BAAAJA010000022.1"/>
</dbReference>
<dbReference type="EMBL" id="JAUUCC010000034">
    <property type="protein sequence ID" value="MEE2051828.1"/>
    <property type="molecule type" value="Genomic_DNA"/>
</dbReference>
<sequence length="150" mass="16000">MLTVALTQYLAPVLVGGALSAAAAWRLNRKIAARPSPGFAPAMAETDLRRRGYQGEECAAEAAHVLRALITARLTPERPVSAQEVRAGLDDPEPARARLGAHGTPDAYDHARILTAYVRHSARDRIAALVEQALTAAAETKSMNTNGEHV</sequence>
<dbReference type="Proteomes" id="UP001348641">
    <property type="component" value="Unassembled WGS sequence"/>
</dbReference>
<accession>A0ABU7KR99</accession>
<comment type="caution">
    <text evidence="1">The sequence shown here is derived from an EMBL/GenBank/DDBJ whole genome shotgun (WGS) entry which is preliminary data.</text>
</comment>
<organism evidence="1 2">
    <name type="scientific">Nocardiopsis tropica</name>
    <dbReference type="NCBI Taxonomy" id="109330"/>
    <lineage>
        <taxon>Bacteria</taxon>
        <taxon>Bacillati</taxon>
        <taxon>Actinomycetota</taxon>
        <taxon>Actinomycetes</taxon>
        <taxon>Streptosporangiales</taxon>
        <taxon>Nocardiopsidaceae</taxon>
        <taxon>Nocardiopsis</taxon>
    </lineage>
</organism>
<evidence type="ECO:0000313" key="1">
    <source>
        <dbReference type="EMBL" id="MEE2051828.1"/>
    </source>
</evidence>